<organism evidence="1 2">
    <name type="scientific">Novymonas esmeraldas</name>
    <dbReference type="NCBI Taxonomy" id="1808958"/>
    <lineage>
        <taxon>Eukaryota</taxon>
        <taxon>Discoba</taxon>
        <taxon>Euglenozoa</taxon>
        <taxon>Kinetoplastea</taxon>
        <taxon>Metakinetoplastina</taxon>
        <taxon>Trypanosomatida</taxon>
        <taxon>Trypanosomatidae</taxon>
        <taxon>Novymonas</taxon>
    </lineage>
</organism>
<reference evidence="1 2" key="1">
    <citation type="journal article" date="2021" name="MBio">
        <title>A New Model Trypanosomatid, Novymonas esmeraldas: Genomic Perception of Its 'Candidatus Pandoraea novymonadis' Endosymbiont.</title>
        <authorList>
            <person name="Zakharova A."/>
            <person name="Saura A."/>
            <person name="Butenko A."/>
            <person name="Podesvova L."/>
            <person name="Warmusova S."/>
            <person name="Kostygov A.Y."/>
            <person name="Nenarokova A."/>
            <person name="Lukes J."/>
            <person name="Opperdoes F.R."/>
            <person name="Yurchenko V."/>
        </authorList>
    </citation>
    <scope>NUCLEOTIDE SEQUENCE [LARGE SCALE GENOMIC DNA]</scope>
    <source>
        <strain evidence="1 2">E262AT.01</strain>
    </source>
</reference>
<gene>
    <name evidence="1" type="ORF">NESM_000198000</name>
</gene>
<name>A0AAW0F9P3_9TRYP</name>
<accession>A0AAW0F9P3</accession>
<evidence type="ECO:0000313" key="2">
    <source>
        <dbReference type="Proteomes" id="UP001430356"/>
    </source>
</evidence>
<dbReference type="Proteomes" id="UP001430356">
    <property type="component" value="Unassembled WGS sequence"/>
</dbReference>
<evidence type="ECO:0000313" key="1">
    <source>
        <dbReference type="EMBL" id="KAK7201357.1"/>
    </source>
</evidence>
<sequence>MIPPSSIAVSDVRLHPAPLAAGGVEDSGSRFSYSSLSSWCRQRLLPTLFPSPGTGATSLPSLDAHGVVTGEADTRAAAAAVAPPLMLTRLPACEPLPAAATTARVSLVATPNVPSAAEPMSHALAAVPQGSVADAALLLSLRLPSAQRPHHGLVGGGGVMTDSFASVDTSPTPGPAASFSGGTTPKLGPSSTSFAVYDLGHKPGTAGGAAVDRLTTVLPFSSGRLGGYPASTSPSVLPLISPSSSFAAPTDSLAASLRSPLACVELPGPQSLFVRGSDALSCSGRSQHLLRADSRAEMSGSTSALTKV</sequence>
<proteinExistence type="predicted"/>
<protein>
    <submittedName>
        <fullName evidence="1">Uncharacterized protein</fullName>
    </submittedName>
</protein>
<dbReference type="AlphaFoldDB" id="A0AAW0F9P3"/>
<keyword evidence="2" id="KW-1185">Reference proteome</keyword>
<dbReference type="EMBL" id="JAECZO010000014">
    <property type="protein sequence ID" value="KAK7201357.1"/>
    <property type="molecule type" value="Genomic_DNA"/>
</dbReference>
<comment type="caution">
    <text evidence="1">The sequence shown here is derived from an EMBL/GenBank/DDBJ whole genome shotgun (WGS) entry which is preliminary data.</text>
</comment>